<protein>
    <submittedName>
        <fullName evidence="2">Uncharacterized protein</fullName>
    </submittedName>
</protein>
<name>A0AAQ1PDF2_9PSED</name>
<accession>A0AAQ1PDF2</accession>
<evidence type="ECO:0000313" key="2">
    <source>
        <dbReference type="EMBL" id="SPO63231.1"/>
    </source>
</evidence>
<dbReference type="AlphaFoldDB" id="A0AAQ1PDF2"/>
<feature type="region of interest" description="Disordered" evidence="1">
    <location>
        <begin position="1"/>
        <end position="28"/>
    </location>
</feature>
<sequence length="104" mass="11342">MQVGVLSFWRKSPGPAQPSSVGAGSPANTGKAGAIHHVAFFGRFYISAPQRPQKTRLRQYSRHIHVTFPRPPYVKTLVRSTPSSGPSNASVPCCAFPDFHRPIT</sequence>
<gene>
    <name evidence="2" type="ORF">JV551A3_V1_2030056</name>
</gene>
<comment type="caution">
    <text evidence="2">The sequence shown here is derived from an EMBL/GenBank/DDBJ whole genome shotgun (WGS) entry which is preliminary data.</text>
</comment>
<dbReference type="Proteomes" id="UP000294335">
    <property type="component" value="Unassembled WGS sequence"/>
</dbReference>
<reference evidence="2 3" key="1">
    <citation type="submission" date="2018-02" db="EMBL/GenBank/DDBJ databases">
        <authorList>
            <person name="Dubost A."/>
        </authorList>
    </citation>
    <scope>NUCLEOTIDE SEQUENCE [LARGE SCALE GENOMIC DNA]</scope>
    <source>
        <strain evidence="3">JV551A3</strain>
    </source>
</reference>
<feature type="compositionally biased region" description="Polar residues" evidence="1">
    <location>
        <begin position="17"/>
        <end position="28"/>
    </location>
</feature>
<organism evidence="2 3">
    <name type="scientific">Pseudomonas inefficax</name>
    <dbReference type="NCBI Taxonomy" id="2078786"/>
    <lineage>
        <taxon>Bacteria</taxon>
        <taxon>Pseudomonadati</taxon>
        <taxon>Pseudomonadota</taxon>
        <taxon>Gammaproteobacteria</taxon>
        <taxon>Pseudomonadales</taxon>
        <taxon>Pseudomonadaceae</taxon>
        <taxon>Pseudomonas</taxon>
    </lineage>
</organism>
<evidence type="ECO:0000256" key="1">
    <source>
        <dbReference type="SAM" id="MobiDB-lite"/>
    </source>
</evidence>
<proteinExistence type="predicted"/>
<evidence type="ECO:0000313" key="3">
    <source>
        <dbReference type="Proteomes" id="UP000294335"/>
    </source>
</evidence>
<keyword evidence="3" id="KW-1185">Reference proteome</keyword>
<dbReference type="EMBL" id="OPYN01000203">
    <property type="protein sequence ID" value="SPO63231.1"/>
    <property type="molecule type" value="Genomic_DNA"/>
</dbReference>